<feature type="domain" description="Response regulatory" evidence="2">
    <location>
        <begin position="6"/>
        <end position="133"/>
    </location>
</feature>
<dbReference type="Gene3D" id="3.40.50.2300">
    <property type="match status" value="1"/>
</dbReference>
<protein>
    <submittedName>
        <fullName evidence="3">Response regulator receiver domain-containing protein</fullName>
    </submittedName>
</protein>
<evidence type="ECO:0000313" key="4">
    <source>
        <dbReference type="Proteomes" id="UP000183658"/>
    </source>
</evidence>
<dbReference type="InterPro" id="IPR001789">
    <property type="entry name" value="Sig_transdc_resp-reg_receiver"/>
</dbReference>
<dbReference type="SMART" id="SM00448">
    <property type="entry name" value="REC"/>
    <property type="match status" value="1"/>
</dbReference>
<dbReference type="PROSITE" id="PS50110">
    <property type="entry name" value="RESPONSE_REGULATORY"/>
    <property type="match status" value="1"/>
</dbReference>
<dbReference type="SUPFAM" id="SSF52172">
    <property type="entry name" value="CheY-like"/>
    <property type="match status" value="1"/>
</dbReference>
<evidence type="ECO:0000259" key="2">
    <source>
        <dbReference type="PROSITE" id="PS50110"/>
    </source>
</evidence>
<evidence type="ECO:0000313" key="3">
    <source>
        <dbReference type="EMBL" id="SEQ74155.1"/>
    </source>
</evidence>
<feature type="modified residue" description="4-aspartylphosphate" evidence="1">
    <location>
        <position position="63"/>
    </location>
</feature>
<gene>
    <name evidence="3" type="ORF">SAMN05444355_10415</name>
</gene>
<dbReference type="GO" id="GO:0000160">
    <property type="term" value="P:phosphorelay signal transduction system"/>
    <property type="evidence" value="ECO:0007669"/>
    <property type="project" value="InterPro"/>
</dbReference>
<dbReference type="PANTHER" id="PTHR44520:SF2">
    <property type="entry name" value="RESPONSE REGULATOR RCP1"/>
    <property type="match status" value="1"/>
</dbReference>
<organism evidence="3 4">
    <name type="scientific">Flavobacterium frigoris</name>
    <dbReference type="NCBI Taxonomy" id="229204"/>
    <lineage>
        <taxon>Bacteria</taxon>
        <taxon>Pseudomonadati</taxon>
        <taxon>Bacteroidota</taxon>
        <taxon>Flavobacteriia</taxon>
        <taxon>Flavobacteriales</taxon>
        <taxon>Flavobacteriaceae</taxon>
        <taxon>Flavobacterium</taxon>
    </lineage>
</organism>
<dbReference type="Pfam" id="PF00072">
    <property type="entry name" value="Response_reg"/>
    <property type="match status" value="1"/>
</dbReference>
<dbReference type="Proteomes" id="UP000183658">
    <property type="component" value="Unassembled WGS sequence"/>
</dbReference>
<proteinExistence type="predicted"/>
<reference evidence="4" key="1">
    <citation type="submission" date="2016-10" db="EMBL/GenBank/DDBJ databases">
        <authorList>
            <person name="Varghese N."/>
            <person name="Submissions S."/>
        </authorList>
    </citation>
    <scope>NUCLEOTIDE SEQUENCE [LARGE SCALE GENOMIC DNA]</scope>
    <source>
        <strain evidence="4">DSM 15719</strain>
    </source>
</reference>
<dbReference type="PANTHER" id="PTHR44520">
    <property type="entry name" value="RESPONSE REGULATOR RCP1-RELATED"/>
    <property type="match status" value="1"/>
</dbReference>
<dbReference type="EMBL" id="FOFZ01000004">
    <property type="protein sequence ID" value="SEQ74155.1"/>
    <property type="molecule type" value="Genomic_DNA"/>
</dbReference>
<dbReference type="AlphaFoldDB" id="A0A1H9IIE9"/>
<accession>A0A1H9IIE9</accession>
<name>A0A1H9IIE9_FLAFI</name>
<keyword evidence="4" id="KW-1185">Reference proteome</keyword>
<evidence type="ECO:0000256" key="1">
    <source>
        <dbReference type="PROSITE-ProRule" id="PRU00169"/>
    </source>
</evidence>
<dbReference type="InterPro" id="IPR011006">
    <property type="entry name" value="CheY-like_superfamily"/>
</dbReference>
<dbReference type="RefSeq" id="WP_074722742.1">
    <property type="nucleotide sequence ID" value="NZ_CBCRVS010000018.1"/>
</dbReference>
<sequence length="134" mass="15677">MDKKLIIAVIDDDSIFQFIAKRLIESINSEHKTIIFSDGKDAIDFIHHNLDEIDTLPDIIFLDINMPVMNGWQFLNKYIELKSKIEKEITIYIVSSSKNPDDFIKAENIHEVTEYIVKPINREKYTNILNSFCK</sequence>
<keyword evidence="1" id="KW-0597">Phosphoprotein</keyword>
<dbReference type="InterPro" id="IPR052893">
    <property type="entry name" value="TCS_response_regulator"/>
</dbReference>
<dbReference type="OrthoDB" id="673128at2"/>